<dbReference type="Proteomes" id="UP001383192">
    <property type="component" value="Unassembled WGS sequence"/>
</dbReference>
<reference evidence="2 3" key="1">
    <citation type="submission" date="2024-01" db="EMBL/GenBank/DDBJ databases">
        <title>A draft genome for a cacao thread blight-causing isolate of Paramarasmius palmivorus.</title>
        <authorList>
            <person name="Baruah I.K."/>
            <person name="Bukari Y."/>
            <person name="Amoako-Attah I."/>
            <person name="Meinhardt L.W."/>
            <person name="Bailey B.A."/>
            <person name="Cohen S.P."/>
        </authorList>
    </citation>
    <scope>NUCLEOTIDE SEQUENCE [LARGE SCALE GENOMIC DNA]</scope>
    <source>
        <strain evidence="2 3">GH-12</strain>
    </source>
</reference>
<name>A0AAW0B6Z3_9AGAR</name>
<evidence type="ECO:0000256" key="1">
    <source>
        <dbReference type="SAM" id="MobiDB-lite"/>
    </source>
</evidence>
<evidence type="ECO:0000313" key="3">
    <source>
        <dbReference type="Proteomes" id="UP001383192"/>
    </source>
</evidence>
<gene>
    <name evidence="2" type="ORF">VNI00_017113</name>
</gene>
<accession>A0AAW0B6Z3</accession>
<protein>
    <submittedName>
        <fullName evidence="2">Uncharacterized protein</fullName>
    </submittedName>
</protein>
<dbReference type="Gene3D" id="3.60.130.30">
    <property type="match status" value="1"/>
</dbReference>
<proteinExistence type="predicted"/>
<comment type="caution">
    <text evidence="2">The sequence shown here is derived from an EMBL/GenBank/DDBJ whole genome shotgun (WGS) entry which is preliminary data.</text>
</comment>
<dbReference type="AlphaFoldDB" id="A0AAW0B6Z3"/>
<feature type="compositionally biased region" description="Basic and acidic residues" evidence="1">
    <location>
        <begin position="34"/>
        <end position="46"/>
    </location>
</feature>
<organism evidence="2 3">
    <name type="scientific">Paramarasmius palmivorus</name>
    <dbReference type="NCBI Taxonomy" id="297713"/>
    <lineage>
        <taxon>Eukaryota</taxon>
        <taxon>Fungi</taxon>
        <taxon>Dikarya</taxon>
        <taxon>Basidiomycota</taxon>
        <taxon>Agaricomycotina</taxon>
        <taxon>Agaricomycetes</taxon>
        <taxon>Agaricomycetidae</taxon>
        <taxon>Agaricales</taxon>
        <taxon>Marasmiineae</taxon>
        <taxon>Marasmiaceae</taxon>
        <taxon>Paramarasmius</taxon>
    </lineage>
</organism>
<dbReference type="EMBL" id="JAYKXP010000155">
    <property type="protein sequence ID" value="KAK7022011.1"/>
    <property type="molecule type" value="Genomic_DNA"/>
</dbReference>
<feature type="region of interest" description="Disordered" evidence="1">
    <location>
        <begin position="34"/>
        <end position="94"/>
    </location>
</feature>
<feature type="region of interest" description="Disordered" evidence="1">
    <location>
        <begin position="450"/>
        <end position="470"/>
    </location>
</feature>
<keyword evidence="3" id="KW-1185">Reference proteome</keyword>
<sequence length="470" mass="52401">MRFCSFDLGAALEDENANRLREEDAGNFLDEDLVLEHELSPSELDRPASQSNAAGSCFPAEDNVPPPLTSRQRRNRRKTEMKRARRREEAARRDQEVQVSGYVLGCAKKAQPYTLDDFNAATLPISDPGWIGKGDAAPESLPKAQELRYLNWNGRDTVALLDGRDRLWALLGAPPPGAKDWGKVNEGLVDAFQKYDESSTFSKEDMQNRRSGGEYGLRDEGVSFAGGKTKPGNIAVRGIKNRAALRAFSESRYLGRVLGHTGRLYCTFANKLARESRRVFGELKAKFPEINFPSHPSAGGNCWAARCLNSAGKSKLARVSTKRHADYGNWAPNWCCVTAVGKFDPDKGGHLVFWNVGLVVRFPPGCSILFPSALITHSNIPIQEGETRYSIAQYSPGGFFDEDFLSSADEEALRKRSEDKSRRWKEGLGLFTKWQELVRGDYMGQELGDLSELSELSSEEEEPPKKRKKI</sequence>
<feature type="compositionally biased region" description="Basic residues" evidence="1">
    <location>
        <begin position="71"/>
        <end position="85"/>
    </location>
</feature>
<evidence type="ECO:0000313" key="2">
    <source>
        <dbReference type="EMBL" id="KAK7022011.1"/>
    </source>
</evidence>